<dbReference type="InterPro" id="IPR050879">
    <property type="entry name" value="Acyltransferase_3"/>
</dbReference>
<feature type="transmembrane region" description="Helical" evidence="1">
    <location>
        <begin position="221"/>
        <end position="242"/>
    </location>
</feature>
<feature type="transmembrane region" description="Helical" evidence="1">
    <location>
        <begin position="49"/>
        <end position="70"/>
    </location>
</feature>
<evidence type="ECO:0000313" key="4">
    <source>
        <dbReference type="Proteomes" id="UP000297065"/>
    </source>
</evidence>
<feature type="transmembrane region" description="Helical" evidence="1">
    <location>
        <begin position="194"/>
        <end position="214"/>
    </location>
</feature>
<dbReference type="GO" id="GO:0000271">
    <property type="term" value="P:polysaccharide biosynthetic process"/>
    <property type="evidence" value="ECO:0007669"/>
    <property type="project" value="TreeGrafter"/>
</dbReference>
<keyword evidence="1" id="KW-0472">Membrane</keyword>
<organism evidence="3 4">
    <name type="scientific">Desulfovibrio desulfuricans</name>
    <dbReference type="NCBI Taxonomy" id="876"/>
    <lineage>
        <taxon>Bacteria</taxon>
        <taxon>Pseudomonadati</taxon>
        <taxon>Thermodesulfobacteriota</taxon>
        <taxon>Desulfovibrionia</taxon>
        <taxon>Desulfovibrionales</taxon>
        <taxon>Desulfovibrionaceae</taxon>
        <taxon>Desulfovibrio</taxon>
    </lineage>
</organism>
<accession>A0A4P7UGY1</accession>
<feature type="transmembrane region" description="Helical" evidence="1">
    <location>
        <begin position="316"/>
        <end position="335"/>
    </location>
</feature>
<dbReference type="PANTHER" id="PTHR23028">
    <property type="entry name" value="ACETYLTRANSFERASE"/>
    <property type="match status" value="1"/>
</dbReference>
<dbReference type="PANTHER" id="PTHR23028:SF131">
    <property type="entry name" value="BLR2367 PROTEIN"/>
    <property type="match status" value="1"/>
</dbReference>
<dbReference type="OrthoDB" id="9796461at2"/>
<proteinExistence type="predicted"/>
<feature type="transmembrane region" description="Helical" evidence="1">
    <location>
        <begin position="91"/>
        <end position="112"/>
    </location>
</feature>
<feature type="domain" description="Acyltransferase 3" evidence="2">
    <location>
        <begin position="5"/>
        <end position="325"/>
    </location>
</feature>
<dbReference type="EMBL" id="CP036295">
    <property type="protein sequence ID" value="QCC84677.1"/>
    <property type="molecule type" value="Genomic_DNA"/>
</dbReference>
<reference evidence="3 4" key="1">
    <citation type="submission" date="2019-02" db="EMBL/GenBank/DDBJ databases">
        <title>Complete Genome Sequence of Desulfovibrio desulfuricans IC1, a Sulfonate Utilizing Anaerobe.</title>
        <authorList>
            <person name="Day L.A."/>
            <person name="De Leon K.B."/>
            <person name="Wall J.D."/>
        </authorList>
    </citation>
    <scope>NUCLEOTIDE SEQUENCE [LARGE SCALE GENOMIC DNA]</scope>
    <source>
        <strain evidence="3 4">IC1</strain>
    </source>
</reference>
<sequence>MNKIASIQVLRAIASIMVLIRHSQSQLSGYEIKYGLEPSFLNSIDPRQLGASGVDIFFVISGLVMALVTYTPRRGFAEILPFLRKRVVRIFPPYWLWTGVLIALLLLLPSAFSSRSFSLRDACFSLFLIPYTPTPGNTAPLMGLAWTLWYEMYFYLLVAAGLLVPEKIYPWALGGFFFLCTVVIPSPAGPVCEVITNPILWEFFSGFILGVIFSRGVILSSVLSATMIVFSIALFILSNVSALPFVRWVSWGVPSVLLVAGLLFFERAKKNLTFPAWLVALGDSSYSLYLSHLLVLAVIGKLFVVGGIDKVVPSDIFIFLCVIGCISVNEIIFRFTERPLLRLLRHQKRLK</sequence>
<keyword evidence="3" id="KW-0012">Acyltransferase</keyword>
<dbReference type="AlphaFoldDB" id="A0A4P7UGY1"/>
<keyword evidence="1" id="KW-0812">Transmembrane</keyword>
<name>A0A4P7UGY1_DESDE</name>
<dbReference type="GO" id="GO:0016020">
    <property type="term" value="C:membrane"/>
    <property type="evidence" value="ECO:0007669"/>
    <property type="project" value="TreeGrafter"/>
</dbReference>
<dbReference type="Proteomes" id="UP000297065">
    <property type="component" value="Chromosome"/>
</dbReference>
<dbReference type="RefSeq" id="WP_136398908.1">
    <property type="nucleotide sequence ID" value="NZ_CP036295.1"/>
</dbReference>
<protein>
    <submittedName>
        <fullName evidence="3">Acyltransferase</fullName>
    </submittedName>
</protein>
<keyword evidence="3" id="KW-0808">Transferase</keyword>
<feature type="transmembrane region" description="Helical" evidence="1">
    <location>
        <begin position="171"/>
        <end position="188"/>
    </location>
</feature>
<keyword evidence="1" id="KW-1133">Transmembrane helix</keyword>
<feature type="transmembrane region" description="Helical" evidence="1">
    <location>
        <begin position="248"/>
        <end position="265"/>
    </location>
</feature>
<gene>
    <name evidence="3" type="ORF">DDIC_02050</name>
</gene>
<evidence type="ECO:0000256" key="1">
    <source>
        <dbReference type="SAM" id="Phobius"/>
    </source>
</evidence>
<dbReference type="Pfam" id="PF01757">
    <property type="entry name" value="Acyl_transf_3"/>
    <property type="match status" value="1"/>
</dbReference>
<feature type="transmembrane region" description="Helical" evidence="1">
    <location>
        <begin position="286"/>
        <end position="304"/>
    </location>
</feature>
<feature type="transmembrane region" description="Helical" evidence="1">
    <location>
        <begin position="143"/>
        <end position="164"/>
    </location>
</feature>
<evidence type="ECO:0000313" key="3">
    <source>
        <dbReference type="EMBL" id="QCC84677.1"/>
    </source>
</evidence>
<dbReference type="GO" id="GO:0016747">
    <property type="term" value="F:acyltransferase activity, transferring groups other than amino-acyl groups"/>
    <property type="evidence" value="ECO:0007669"/>
    <property type="project" value="InterPro"/>
</dbReference>
<evidence type="ECO:0000259" key="2">
    <source>
        <dbReference type="Pfam" id="PF01757"/>
    </source>
</evidence>
<dbReference type="InterPro" id="IPR002656">
    <property type="entry name" value="Acyl_transf_3_dom"/>
</dbReference>